<dbReference type="PANTHER" id="PTHR46115">
    <property type="entry name" value="THIOREDOXIN-LIKE PROTEIN 1"/>
    <property type="match status" value="1"/>
</dbReference>
<dbReference type="InterPro" id="IPR013766">
    <property type="entry name" value="Thioredoxin_domain"/>
</dbReference>
<evidence type="ECO:0000313" key="3">
    <source>
        <dbReference type="EMBL" id="GFR95942.1"/>
    </source>
</evidence>
<dbReference type="PROSITE" id="PS51352">
    <property type="entry name" value="THIOREDOXIN_2"/>
    <property type="match status" value="1"/>
</dbReference>
<keyword evidence="4" id="KW-1185">Reference proteome</keyword>
<feature type="domain" description="Thioredoxin" evidence="2">
    <location>
        <begin position="97"/>
        <end position="230"/>
    </location>
</feature>
<evidence type="ECO:0000259" key="2">
    <source>
        <dbReference type="PROSITE" id="PS51352"/>
    </source>
</evidence>
<dbReference type="PROSITE" id="PS00194">
    <property type="entry name" value="THIOREDOXIN_1"/>
    <property type="match status" value="1"/>
</dbReference>
<dbReference type="Pfam" id="PF00085">
    <property type="entry name" value="Thioredoxin"/>
    <property type="match status" value="1"/>
</dbReference>
<keyword evidence="1" id="KW-1015">Disulfide bond</keyword>
<evidence type="ECO:0000313" key="4">
    <source>
        <dbReference type="Proteomes" id="UP000762676"/>
    </source>
</evidence>
<gene>
    <name evidence="3" type="ORF">ElyMa_004441700</name>
</gene>
<dbReference type="Proteomes" id="UP000762676">
    <property type="component" value="Unassembled WGS sequence"/>
</dbReference>
<sequence>MALHDLLHKACGAKLDDSYFQALKHVERAGETKAQFNEVMDRMDRTCFVDRHRSFSRALSLRNKTFGPSMLPVLSHGHEAEDLFKVIKAVKEKPPLLHVNVEKPGPSSGTTLEGEAVPSRVKLVDNHAEFVSIVSEARFTVVKFFAQWCGPCKLIAGQVDQLSNEHSDVTFLSIDVDENEDTADSSNITVLPTFQFYIGGRMMDEVRGNAVDIVDEKIRTMQRIATHINS</sequence>
<evidence type="ECO:0000256" key="1">
    <source>
        <dbReference type="ARBA" id="ARBA00023157"/>
    </source>
</evidence>
<dbReference type="CDD" id="cd02947">
    <property type="entry name" value="TRX_family"/>
    <property type="match status" value="1"/>
</dbReference>
<dbReference type="EMBL" id="BMAT01008953">
    <property type="protein sequence ID" value="GFR95942.1"/>
    <property type="molecule type" value="Genomic_DNA"/>
</dbReference>
<dbReference type="InterPro" id="IPR017937">
    <property type="entry name" value="Thioredoxin_CS"/>
</dbReference>
<protein>
    <submittedName>
        <fullName evidence="3">Thioredoxin</fullName>
    </submittedName>
</protein>
<organism evidence="3 4">
    <name type="scientific">Elysia marginata</name>
    <dbReference type="NCBI Taxonomy" id="1093978"/>
    <lineage>
        <taxon>Eukaryota</taxon>
        <taxon>Metazoa</taxon>
        <taxon>Spiralia</taxon>
        <taxon>Lophotrochozoa</taxon>
        <taxon>Mollusca</taxon>
        <taxon>Gastropoda</taxon>
        <taxon>Heterobranchia</taxon>
        <taxon>Euthyneura</taxon>
        <taxon>Panpulmonata</taxon>
        <taxon>Sacoglossa</taxon>
        <taxon>Placobranchoidea</taxon>
        <taxon>Plakobranchidae</taxon>
        <taxon>Elysia</taxon>
    </lineage>
</organism>
<reference evidence="3 4" key="1">
    <citation type="journal article" date="2021" name="Elife">
        <title>Chloroplast acquisition without the gene transfer in kleptoplastic sea slugs, Plakobranchus ocellatus.</title>
        <authorList>
            <person name="Maeda T."/>
            <person name="Takahashi S."/>
            <person name="Yoshida T."/>
            <person name="Shimamura S."/>
            <person name="Takaki Y."/>
            <person name="Nagai Y."/>
            <person name="Toyoda A."/>
            <person name="Suzuki Y."/>
            <person name="Arimoto A."/>
            <person name="Ishii H."/>
            <person name="Satoh N."/>
            <person name="Nishiyama T."/>
            <person name="Hasebe M."/>
            <person name="Maruyama T."/>
            <person name="Minagawa J."/>
            <person name="Obokata J."/>
            <person name="Shigenobu S."/>
        </authorList>
    </citation>
    <scope>NUCLEOTIDE SEQUENCE [LARGE SCALE GENOMIC DNA]</scope>
</reference>
<dbReference type="SUPFAM" id="SSF52833">
    <property type="entry name" value="Thioredoxin-like"/>
    <property type="match status" value="1"/>
</dbReference>
<proteinExistence type="predicted"/>
<dbReference type="AlphaFoldDB" id="A0AAV4HEU4"/>
<dbReference type="InterPro" id="IPR036249">
    <property type="entry name" value="Thioredoxin-like_sf"/>
</dbReference>
<comment type="caution">
    <text evidence="3">The sequence shown here is derived from an EMBL/GenBank/DDBJ whole genome shotgun (WGS) entry which is preliminary data.</text>
</comment>
<accession>A0AAV4HEU4</accession>
<dbReference type="Gene3D" id="3.40.30.10">
    <property type="entry name" value="Glutaredoxin"/>
    <property type="match status" value="1"/>
</dbReference>
<name>A0AAV4HEU4_9GAST</name>